<feature type="transmembrane region" description="Helical" evidence="2">
    <location>
        <begin position="86"/>
        <end position="106"/>
    </location>
</feature>
<feature type="transmembrane region" description="Helical" evidence="2">
    <location>
        <begin position="378"/>
        <end position="406"/>
    </location>
</feature>
<protein>
    <submittedName>
        <fullName evidence="6">Uncharacterized protein</fullName>
    </submittedName>
</protein>
<feature type="region of interest" description="Disordered" evidence="1">
    <location>
        <begin position="840"/>
        <end position="863"/>
    </location>
</feature>
<keyword evidence="2" id="KW-0812">Transmembrane</keyword>
<feature type="region of interest" description="Disordered" evidence="1">
    <location>
        <begin position="887"/>
        <end position="924"/>
    </location>
</feature>
<dbReference type="GO" id="GO:0000466">
    <property type="term" value="P:maturation of 5.8S rRNA from tricistronic rRNA transcript (SSU-rRNA, 5.8S rRNA, LSU-rRNA)"/>
    <property type="evidence" value="ECO:0007669"/>
    <property type="project" value="TreeGrafter"/>
</dbReference>
<evidence type="ECO:0000259" key="3">
    <source>
        <dbReference type="Pfam" id="PF11707"/>
    </source>
</evidence>
<dbReference type="OrthoDB" id="72892at2759"/>
<evidence type="ECO:0000256" key="1">
    <source>
        <dbReference type="SAM" id="MobiDB-lite"/>
    </source>
</evidence>
<dbReference type="InterPro" id="IPR032436">
    <property type="entry name" value="URB1_C"/>
</dbReference>
<feature type="compositionally biased region" description="Gly residues" evidence="1">
    <location>
        <begin position="846"/>
        <end position="861"/>
    </location>
</feature>
<organism evidence="6 7">
    <name type="scientific">Didymella glomerata</name>
    <dbReference type="NCBI Taxonomy" id="749621"/>
    <lineage>
        <taxon>Eukaryota</taxon>
        <taxon>Fungi</taxon>
        <taxon>Dikarya</taxon>
        <taxon>Ascomycota</taxon>
        <taxon>Pezizomycotina</taxon>
        <taxon>Dothideomycetes</taxon>
        <taxon>Pleosporomycetidae</taxon>
        <taxon>Pleosporales</taxon>
        <taxon>Pleosporineae</taxon>
        <taxon>Didymellaceae</taxon>
        <taxon>Didymella</taxon>
    </lineage>
</organism>
<feature type="domain" description="URB1 central HEAT repeat" evidence="5">
    <location>
        <begin position="1532"/>
        <end position="1719"/>
    </location>
</feature>
<dbReference type="GO" id="GO:0005730">
    <property type="term" value="C:nucleolus"/>
    <property type="evidence" value="ECO:0007669"/>
    <property type="project" value="TreeGrafter"/>
</dbReference>
<dbReference type="Proteomes" id="UP001140562">
    <property type="component" value="Unassembled WGS sequence"/>
</dbReference>
<evidence type="ECO:0000313" key="6">
    <source>
        <dbReference type="EMBL" id="KAJ4329923.1"/>
    </source>
</evidence>
<dbReference type="GO" id="GO:0000463">
    <property type="term" value="P:maturation of LSU-rRNA from tricistronic rRNA transcript (SSU-rRNA, 5.8S rRNA, LSU-rRNA)"/>
    <property type="evidence" value="ECO:0007669"/>
    <property type="project" value="TreeGrafter"/>
</dbReference>
<dbReference type="PANTHER" id="PTHR13500">
    <property type="entry name" value="NUCLEOLAR PRERIBOSOMAL-ASSOCIATED PROTEIN 1"/>
    <property type="match status" value="1"/>
</dbReference>
<evidence type="ECO:0000313" key="7">
    <source>
        <dbReference type="Proteomes" id="UP001140562"/>
    </source>
</evidence>
<feature type="transmembrane region" description="Helical" evidence="2">
    <location>
        <begin position="126"/>
        <end position="142"/>
    </location>
</feature>
<dbReference type="Pfam" id="PF26140">
    <property type="entry name" value="HEAT_URB1"/>
    <property type="match status" value="1"/>
</dbReference>
<feature type="domain" description="URB1 C-terminal" evidence="4">
    <location>
        <begin position="1800"/>
        <end position="1994"/>
    </location>
</feature>
<feature type="compositionally biased region" description="Basic and acidic residues" evidence="1">
    <location>
        <begin position="735"/>
        <end position="752"/>
    </location>
</feature>
<dbReference type="InterPro" id="IPR016024">
    <property type="entry name" value="ARM-type_fold"/>
</dbReference>
<dbReference type="PANTHER" id="PTHR13500:SF0">
    <property type="entry name" value="NUCLEOLAR PRE-RIBOSOMAL-ASSOCIATED PROTEIN 1"/>
    <property type="match status" value="1"/>
</dbReference>
<dbReference type="EMBL" id="JAPEUV010000247">
    <property type="protein sequence ID" value="KAJ4329923.1"/>
    <property type="molecule type" value="Genomic_DNA"/>
</dbReference>
<dbReference type="Pfam" id="PF16201">
    <property type="entry name" value="NopRA1"/>
    <property type="match status" value="1"/>
</dbReference>
<keyword evidence="7" id="KW-1185">Reference proteome</keyword>
<accession>A0A9W9BUN9</accession>
<feature type="region of interest" description="Disordered" evidence="1">
    <location>
        <begin position="724"/>
        <end position="755"/>
    </location>
</feature>
<feature type="domain" description="URB1 N-terminal" evidence="3">
    <location>
        <begin position="993"/>
        <end position="1343"/>
    </location>
</feature>
<dbReference type="SUPFAM" id="SSF48371">
    <property type="entry name" value="ARM repeat"/>
    <property type="match status" value="1"/>
</dbReference>
<dbReference type="InterPro" id="IPR059018">
    <property type="entry name" value="HEAT_URB1"/>
</dbReference>
<keyword evidence="2" id="KW-0472">Membrane</keyword>
<dbReference type="Pfam" id="PF11707">
    <property type="entry name" value="Npa1"/>
    <property type="match status" value="1"/>
</dbReference>
<gene>
    <name evidence="6" type="ORF">N0V87_010446</name>
</gene>
<evidence type="ECO:0000259" key="4">
    <source>
        <dbReference type="Pfam" id="PF16201"/>
    </source>
</evidence>
<dbReference type="InterPro" id="IPR039844">
    <property type="entry name" value="URB1"/>
</dbReference>
<feature type="compositionally biased region" description="Basic and acidic residues" evidence="1">
    <location>
        <begin position="901"/>
        <end position="911"/>
    </location>
</feature>
<proteinExistence type="predicted"/>
<sequence>MTSFLPSPADLLMVFPRLFDRASSFGDMLRSGGSVIAEPTMANLTNGTTVTAAGKFAQESITAAAAAAAASGSTDEISMFQAFKNVASFFSYITSKWAIATFAIAILLNRTQFYASSRVPLSFDRLYIRLALYIAPLMLFVLQNLNMVRAIRCQTSPGWSEMQYGTPGRYLSTDFSGEGGFLYTTASKLLFWENTTESCALVGMLPGAADTTRDNGSLALLWPLFLSLGFGQFVETMVCALQGRPPVQEVGMTIFEHSLAFAEAEAVVTKPLTINSTRFNQPKNVLVPDGTTVLVTRSGLNSIANVPPEVLLISLISSISHFTSNLLAIAGVRSRYRLVTTAIWGFAYMATFVWSFLRLAEAIAESDNPVGLLRFPTVCIIGFIPHLLIMVGIVACGFIYLLAFLITVAAPPAGQPAAMTWKERFEVAYNNLHANIHLSSTAPITISWHEDFYTAILKVGFTVLTAASEAVFLNEGTRINVHPMTFLEKKRLKEVLDRRRQFRQTLTNIPDELQTEILAPGVRVEDKPNPDASLEAAASGYARERKTRSLNAAPGAANAGAQGDPAGLQRRRGRFFMTWQFFKGIGRLLMLIHARLTIAMLQRMRVGYRPRWLRRLAGPRPTKEPSQAYNDRRRRAASVDAWLTLDDRSRVRLDSQFDAEAFARDRLRQTSFLDAPSPAEADERVDDYMYSWWRNGGRFGEVDGSSDYVPPPDDDTTSLISYATTDNEWSDQEEDGQRTPTRETYQRGREATPAESAIDLSRLSTLLDPKTKEDKEEAKLLSRHLQSPQIMTRSRYRKALDQDQAKILTTSRYRLEATAGMTPEEEEQLLEDLILNKRQATAPQGPGTGGSWDTGADGMGSEGPQCVVCQLEPRTVLVWPSMGKRTDFDGDASGAHASKRQRVEAGHERNSPRPNGAGAEEVHSGRDLQKTLYFDQNATADFRNGLSTFKRFLDSILYATDDHDVPRRRAILREYLNTQKGKSQDDKHETLLPNLIQAWDWAAETNFDAILAQVTAVLALLLKVLSSHAELTEFGTLLARTILQPSVARRLVRSTSAASNKENVISPALRLLTELTRFNEGAHARAVYSKKDFTLEPRILGRNIALWKEHKGMSVADMHKKPSVRTTAIRYLLTHLRLQDERAKVEILSNTNITRAVFDHLSTDPPFLISEIFDVFTNHVFQDKTVPRQTKSRILNGKTLSRIAGLYNYDLEEGSLTEGQKAPEDLAHEFLCMVCTDPAYGVMLPTNGFYSSSHDDEEGDLDDAADNGNDLGLETTETFDRLGRVRNVILSEFIQNQRPYANTSHQKLVIEIFKASPELVADYFIQRRDFNYDPNLTSTWIGYSAFLFQTIQLPVPKYFGVKKSYRHQPPPVAAMIQSVLPQPLNQQVLTKCLNHSSDLVQMFAIRVLVVALQKLRSMVQELLEAATVRPSKQWKQASQRLITEFSRRCPTFRTVFLATKKPGLQSLKRESLTRLLRLYYEVTPQAALQENLDFSLPLCNALVEVEKPSVSPEDTAFRVMELEHWIQMARHSPWMRWWQKPKTLQHSPFVTLLKLLVTSKDNELYTGVKSLLDAVLQDQEMLQTKTSPNALDALIASLEPSAGAVPSVEVLDFLDDCCARFIKVPIKYFDDLDAMCAKASLSQTDIGPFSPLLMTLVEQWPFKGGESATGPAAEALAGWLSKLLYLFNLIGEDETVLALVRDNLIESAGKAYKEVLKDAFLWKMYKARAKEALKLATGADFSGSERSSASPVPQPETAAPAKIAAAVDLELPPQEDEKHTGLTRWRKKEIDEAIEDGDIGELLLCLCSKHQEIRIQAITNVRQLLATIGPDALTQDLGAVYLLLGETLESLDATGATPFPYIAGVFAARSVKILADPTHIMFSKINKFLTAAPNWEVDFLLRKLYRSIVASEPDEEASYHKEVEWFLEYLIDGLRTSRDMEAFRKSNVFEQLLSFYASRSCNAHCKEKIVRLLLRAAAVGGSTTLVTRCGLVSWIQMCLANRDPRQKMIKALAQRVHETCDQGKVSEWANGTMDWSFGGHI</sequence>
<name>A0A9W9BUN9_9PLEO</name>
<reference evidence="6" key="1">
    <citation type="submission" date="2022-10" db="EMBL/GenBank/DDBJ databases">
        <title>Tapping the CABI collections for fungal endophytes: first genome assemblies for Collariella, Neodidymelliopsis, Ascochyta clinopodiicola, Didymella pomorum, Didymosphaeria variabile, Neocosmospora piperis and Neocucurbitaria cava.</title>
        <authorList>
            <person name="Hill R."/>
        </authorList>
    </citation>
    <scope>NUCLEOTIDE SEQUENCE</scope>
    <source>
        <strain evidence="6">IMI 360193</strain>
    </source>
</reference>
<evidence type="ECO:0000256" key="2">
    <source>
        <dbReference type="SAM" id="Phobius"/>
    </source>
</evidence>
<dbReference type="InterPro" id="IPR021714">
    <property type="entry name" value="URB1_N"/>
</dbReference>
<evidence type="ECO:0000259" key="5">
    <source>
        <dbReference type="Pfam" id="PF26140"/>
    </source>
</evidence>
<feature type="transmembrane region" description="Helical" evidence="2">
    <location>
        <begin position="338"/>
        <end position="357"/>
    </location>
</feature>
<comment type="caution">
    <text evidence="6">The sequence shown here is derived from an EMBL/GenBank/DDBJ whole genome shotgun (WGS) entry which is preliminary data.</text>
</comment>
<keyword evidence="2" id="KW-1133">Transmembrane helix</keyword>